<organism evidence="2 3">
    <name type="scientific">Solanum tuberosum</name>
    <name type="common">Potato</name>
    <dbReference type="NCBI Taxonomy" id="4113"/>
    <lineage>
        <taxon>Eukaryota</taxon>
        <taxon>Viridiplantae</taxon>
        <taxon>Streptophyta</taxon>
        <taxon>Embryophyta</taxon>
        <taxon>Tracheophyta</taxon>
        <taxon>Spermatophyta</taxon>
        <taxon>Magnoliopsida</taxon>
        <taxon>eudicotyledons</taxon>
        <taxon>Gunneridae</taxon>
        <taxon>Pentapetalae</taxon>
        <taxon>asterids</taxon>
        <taxon>lamiids</taxon>
        <taxon>Solanales</taxon>
        <taxon>Solanaceae</taxon>
        <taxon>Solanoideae</taxon>
        <taxon>Solaneae</taxon>
        <taxon>Solanum</taxon>
    </lineage>
</organism>
<dbReference type="Gramene" id="PGSC0003DMT400089556">
    <property type="protein sequence ID" value="PGSC0003DMT400089556"/>
    <property type="gene ID" value="PGSC0003DMG400039127"/>
</dbReference>
<evidence type="ECO:0000256" key="1">
    <source>
        <dbReference type="SAM" id="MobiDB-lite"/>
    </source>
</evidence>
<evidence type="ECO:0000313" key="3">
    <source>
        <dbReference type="Proteomes" id="UP000011115"/>
    </source>
</evidence>
<dbReference type="EnsemblPlants" id="PGSC0003DMT400089556">
    <property type="protein sequence ID" value="PGSC0003DMT400089556"/>
    <property type="gene ID" value="PGSC0003DMG400039127"/>
</dbReference>
<proteinExistence type="predicted"/>
<name>M1DIE6_SOLTU</name>
<reference evidence="3" key="1">
    <citation type="journal article" date="2011" name="Nature">
        <title>Genome sequence and analysis of the tuber crop potato.</title>
        <authorList>
            <consortium name="The Potato Genome Sequencing Consortium"/>
        </authorList>
    </citation>
    <scope>NUCLEOTIDE SEQUENCE [LARGE SCALE GENOMIC DNA]</scope>
    <source>
        <strain evidence="3">cv. DM1-3 516 R44</strain>
    </source>
</reference>
<dbReference type="InParanoid" id="M1DIE6"/>
<dbReference type="AlphaFoldDB" id="M1DIE6"/>
<dbReference type="PaxDb" id="4113-PGSC0003DMT400089556"/>
<sequence length="188" mass="20663">MKYLSILRNNFSTDARTDSEKDEEDDKQSKPLSPEILIPTNTSNPPTPPPTISDDQDINDIPLNLMHPTVPRRPHKHITAKKTTLRVPFTLSTSQAQLSVAVESSKKQRHTAVDPKPGPHQLAFGNLLTVVFKALNVPLGEGSRKDMISRSTLANYRLLDNDNLVPATAPKATGPIATLFTNLHTSSE</sequence>
<feature type="region of interest" description="Disordered" evidence="1">
    <location>
        <begin position="1"/>
        <end position="53"/>
    </location>
</feature>
<dbReference type="Proteomes" id="UP000011115">
    <property type="component" value="Unassembled WGS sequence"/>
</dbReference>
<dbReference type="HOGENOM" id="CLU_1443364_0_0_1"/>
<protein>
    <submittedName>
        <fullName evidence="2">Uncharacterized protein</fullName>
    </submittedName>
</protein>
<evidence type="ECO:0000313" key="2">
    <source>
        <dbReference type="EnsemblPlants" id="PGSC0003DMT400089556"/>
    </source>
</evidence>
<keyword evidence="3" id="KW-1185">Reference proteome</keyword>
<reference evidence="2" key="2">
    <citation type="submission" date="2015-06" db="UniProtKB">
        <authorList>
            <consortium name="EnsemblPlants"/>
        </authorList>
    </citation>
    <scope>IDENTIFICATION</scope>
    <source>
        <strain evidence="2">DM1-3 516 R44</strain>
    </source>
</reference>
<accession>M1DIE6</accession>